<reference evidence="1 2" key="1">
    <citation type="submission" date="2012-01" db="EMBL/GenBank/DDBJ databases">
        <authorList>
            <person name="Harkins D.M."/>
            <person name="Madupu R."/>
            <person name="Durkin A.S."/>
            <person name="Torralba M."/>
            <person name="Methe B."/>
            <person name="Sutton G.G."/>
            <person name="Nelson K.E."/>
        </authorList>
    </citation>
    <scope>NUCLEOTIDE SEQUENCE [LARGE SCALE GENOMIC DNA]</scope>
    <source>
        <strain evidence="1 2">CCUG 39159</strain>
    </source>
</reference>
<proteinExistence type="predicted"/>
<evidence type="ECO:0000313" key="1">
    <source>
        <dbReference type="EMBL" id="EID18467.1"/>
    </source>
</evidence>
<protein>
    <submittedName>
        <fullName evidence="1">Uncharacterized protein</fullName>
    </submittedName>
</protein>
<organism evidence="1 2">
    <name type="scientific">Streptococcus anginosus subsp. whileyi CCUG 39159</name>
    <dbReference type="NCBI Taxonomy" id="1095729"/>
    <lineage>
        <taxon>Bacteria</taxon>
        <taxon>Bacillati</taxon>
        <taxon>Bacillota</taxon>
        <taxon>Bacilli</taxon>
        <taxon>Lactobacillales</taxon>
        <taxon>Streptococcaceae</taxon>
        <taxon>Streptococcus</taxon>
        <taxon>Streptococcus anginosus group</taxon>
    </lineage>
</organism>
<dbReference type="EMBL" id="AICP01000082">
    <property type="protein sequence ID" value="EID18467.1"/>
    <property type="molecule type" value="Genomic_DNA"/>
</dbReference>
<dbReference type="Proteomes" id="UP000003245">
    <property type="component" value="Unassembled WGS sequence"/>
</dbReference>
<evidence type="ECO:0000313" key="2">
    <source>
        <dbReference type="Proteomes" id="UP000003245"/>
    </source>
</evidence>
<comment type="caution">
    <text evidence="1">The sequence shown here is derived from an EMBL/GenBank/DDBJ whole genome shotgun (WGS) entry which is preliminary data.</text>
</comment>
<name>I0S514_STRAP</name>
<gene>
    <name evidence="1" type="ORF">HMPREF1043_0348</name>
</gene>
<dbReference type="AlphaFoldDB" id="I0S514"/>
<sequence>MLSPSSSQSFMLTGILAAELRVKKAVTPLTFKHRKTSG</sequence>
<keyword evidence="2" id="KW-1185">Reference proteome</keyword>
<accession>I0S514</accession>